<accession>A0AAQ3P213</accession>
<sequence>MLPCFLLFFDNERKKAIFLTFAFEAAVQFQLRFSLHPALSKTLHYVHVPFDHGNETNSNTKTRLRKVIFYLKIPNLSRFPFRSGVGVLLRRRVKQGQNSQWVGPGGRRCVTFAHTTWDERMEGEMRKMIGWERVHEVLP</sequence>
<dbReference type="AlphaFoldDB" id="A0AAQ3P213"/>
<evidence type="ECO:0000313" key="1">
    <source>
        <dbReference type="EMBL" id="WVZ20546.1"/>
    </source>
</evidence>
<dbReference type="EMBL" id="CP144699">
    <property type="protein sequence ID" value="WVZ20546.1"/>
    <property type="molecule type" value="Genomic_DNA"/>
</dbReference>
<gene>
    <name evidence="1" type="ORF">V8G54_007868</name>
</gene>
<protein>
    <submittedName>
        <fullName evidence="1">Uncharacterized protein</fullName>
    </submittedName>
</protein>
<evidence type="ECO:0000313" key="2">
    <source>
        <dbReference type="Proteomes" id="UP001374535"/>
    </source>
</evidence>
<keyword evidence="2" id="KW-1185">Reference proteome</keyword>
<dbReference type="Proteomes" id="UP001374535">
    <property type="component" value="Chromosome 2"/>
</dbReference>
<name>A0AAQ3P213_VIGMU</name>
<reference evidence="1 2" key="1">
    <citation type="journal article" date="2023" name="Life. Sci Alliance">
        <title>Evolutionary insights into 3D genome organization and epigenetic landscape of Vigna mungo.</title>
        <authorList>
            <person name="Junaid A."/>
            <person name="Singh B."/>
            <person name="Bhatia S."/>
        </authorList>
    </citation>
    <scope>NUCLEOTIDE SEQUENCE [LARGE SCALE GENOMIC DNA]</scope>
    <source>
        <strain evidence="1">Urdbean</strain>
    </source>
</reference>
<proteinExistence type="predicted"/>
<organism evidence="1 2">
    <name type="scientific">Vigna mungo</name>
    <name type="common">Black gram</name>
    <name type="synonym">Phaseolus mungo</name>
    <dbReference type="NCBI Taxonomy" id="3915"/>
    <lineage>
        <taxon>Eukaryota</taxon>
        <taxon>Viridiplantae</taxon>
        <taxon>Streptophyta</taxon>
        <taxon>Embryophyta</taxon>
        <taxon>Tracheophyta</taxon>
        <taxon>Spermatophyta</taxon>
        <taxon>Magnoliopsida</taxon>
        <taxon>eudicotyledons</taxon>
        <taxon>Gunneridae</taxon>
        <taxon>Pentapetalae</taxon>
        <taxon>rosids</taxon>
        <taxon>fabids</taxon>
        <taxon>Fabales</taxon>
        <taxon>Fabaceae</taxon>
        <taxon>Papilionoideae</taxon>
        <taxon>50 kb inversion clade</taxon>
        <taxon>NPAAA clade</taxon>
        <taxon>indigoferoid/millettioid clade</taxon>
        <taxon>Phaseoleae</taxon>
        <taxon>Vigna</taxon>
    </lineage>
</organism>